<dbReference type="PANTHER" id="PTHR31595">
    <property type="entry name" value="LONG-CHAIN-ALCOHOL O-FATTY-ACYLTRANSFERASE 3-RELATED"/>
    <property type="match status" value="1"/>
</dbReference>
<evidence type="ECO:0000256" key="8">
    <source>
        <dbReference type="ARBA" id="ARBA00023315"/>
    </source>
</evidence>
<dbReference type="InterPro" id="IPR032805">
    <property type="entry name" value="Wax_synthase_dom"/>
</dbReference>
<evidence type="ECO:0000313" key="12">
    <source>
        <dbReference type="Proteomes" id="UP001187192"/>
    </source>
</evidence>
<dbReference type="GO" id="GO:0006629">
    <property type="term" value="P:lipid metabolic process"/>
    <property type="evidence" value="ECO:0007669"/>
    <property type="project" value="UniProtKB-KW"/>
</dbReference>
<dbReference type="AlphaFoldDB" id="A0AA88A3A5"/>
<dbReference type="PANTHER" id="PTHR31595:SF38">
    <property type="entry name" value="MBOAT (MEMBRANE BOUND O-ACYL TRANSFERASE) FAMILY PROTEIN"/>
    <property type="match status" value="1"/>
</dbReference>
<feature type="transmembrane region" description="Helical" evidence="9">
    <location>
        <begin position="12"/>
        <end position="35"/>
    </location>
</feature>
<dbReference type="InterPro" id="IPR044851">
    <property type="entry name" value="Wax_synthase"/>
</dbReference>
<dbReference type="GO" id="GO:0008374">
    <property type="term" value="F:O-acyltransferase activity"/>
    <property type="evidence" value="ECO:0007669"/>
    <property type="project" value="InterPro"/>
</dbReference>
<dbReference type="Pfam" id="PF13813">
    <property type="entry name" value="MBOAT_2"/>
    <property type="match status" value="1"/>
</dbReference>
<keyword evidence="3" id="KW-0808">Transferase</keyword>
<keyword evidence="4 9" id="KW-0812">Transmembrane</keyword>
<evidence type="ECO:0000256" key="9">
    <source>
        <dbReference type="SAM" id="Phobius"/>
    </source>
</evidence>
<evidence type="ECO:0000313" key="11">
    <source>
        <dbReference type="EMBL" id="GMN36466.1"/>
    </source>
</evidence>
<evidence type="ECO:0000256" key="1">
    <source>
        <dbReference type="ARBA" id="ARBA00004141"/>
    </source>
</evidence>
<evidence type="ECO:0000256" key="2">
    <source>
        <dbReference type="ARBA" id="ARBA00007282"/>
    </source>
</evidence>
<reference evidence="11" key="1">
    <citation type="submission" date="2023-07" db="EMBL/GenBank/DDBJ databases">
        <title>draft genome sequence of fig (Ficus carica).</title>
        <authorList>
            <person name="Takahashi T."/>
            <person name="Nishimura K."/>
        </authorList>
    </citation>
    <scope>NUCLEOTIDE SEQUENCE</scope>
</reference>
<keyword evidence="12" id="KW-1185">Reference proteome</keyword>
<dbReference type="Proteomes" id="UP001187192">
    <property type="component" value="Unassembled WGS sequence"/>
</dbReference>
<feature type="transmembrane region" description="Helical" evidence="9">
    <location>
        <begin position="121"/>
        <end position="142"/>
    </location>
</feature>
<feature type="transmembrane region" description="Helical" evidence="9">
    <location>
        <begin position="41"/>
        <end position="65"/>
    </location>
</feature>
<evidence type="ECO:0000256" key="7">
    <source>
        <dbReference type="ARBA" id="ARBA00023136"/>
    </source>
</evidence>
<keyword evidence="5 9" id="KW-1133">Transmembrane helix</keyword>
<dbReference type="EMBL" id="BTGU01000006">
    <property type="protein sequence ID" value="GMN36466.1"/>
    <property type="molecule type" value="Genomic_DNA"/>
</dbReference>
<evidence type="ECO:0000256" key="3">
    <source>
        <dbReference type="ARBA" id="ARBA00022679"/>
    </source>
</evidence>
<proteinExistence type="inferred from homology"/>
<organism evidence="11 12">
    <name type="scientific">Ficus carica</name>
    <name type="common">Common fig</name>
    <dbReference type="NCBI Taxonomy" id="3494"/>
    <lineage>
        <taxon>Eukaryota</taxon>
        <taxon>Viridiplantae</taxon>
        <taxon>Streptophyta</taxon>
        <taxon>Embryophyta</taxon>
        <taxon>Tracheophyta</taxon>
        <taxon>Spermatophyta</taxon>
        <taxon>Magnoliopsida</taxon>
        <taxon>eudicotyledons</taxon>
        <taxon>Gunneridae</taxon>
        <taxon>Pentapetalae</taxon>
        <taxon>rosids</taxon>
        <taxon>fabids</taxon>
        <taxon>Rosales</taxon>
        <taxon>Moraceae</taxon>
        <taxon>Ficeae</taxon>
        <taxon>Ficus</taxon>
    </lineage>
</organism>
<accession>A0AA88A3A5</accession>
<evidence type="ECO:0000259" key="10">
    <source>
        <dbReference type="Pfam" id="PF13813"/>
    </source>
</evidence>
<evidence type="ECO:0000256" key="4">
    <source>
        <dbReference type="ARBA" id="ARBA00022692"/>
    </source>
</evidence>
<evidence type="ECO:0000256" key="6">
    <source>
        <dbReference type="ARBA" id="ARBA00023098"/>
    </source>
</evidence>
<sequence>MKGGEIHNFVMVWMSVVASLCYCYTIGPTAFFISWLATFKLLLFAFRAALLPILAMVGSLARAALGVELEPQFDKSYLSTSLQDFWGRRWNLMASNILRPTVYDPVTSVSSRAIWRKWAPLPAVIAAFFVSGLMHELIFFYLGRSNPTWDLTCFFLLHGVCFGRRDRRREGG</sequence>
<protein>
    <recommendedName>
        <fullName evidence="10">Wax synthase domain-containing protein</fullName>
    </recommendedName>
</protein>
<gene>
    <name evidence="11" type="ORF">TIFTF001_006048</name>
</gene>
<feature type="domain" description="Wax synthase" evidence="10">
    <location>
        <begin position="70"/>
        <end position="156"/>
    </location>
</feature>
<comment type="caution">
    <text evidence="11">The sequence shown here is derived from an EMBL/GenBank/DDBJ whole genome shotgun (WGS) entry which is preliminary data.</text>
</comment>
<evidence type="ECO:0000256" key="5">
    <source>
        <dbReference type="ARBA" id="ARBA00022989"/>
    </source>
</evidence>
<comment type="similarity">
    <text evidence="2">Belongs to the wax synthase family.</text>
</comment>
<keyword evidence="6" id="KW-0443">Lipid metabolism</keyword>
<keyword evidence="7 9" id="KW-0472">Membrane</keyword>
<name>A0AA88A3A5_FICCA</name>
<comment type="subcellular location">
    <subcellularLocation>
        <location evidence="1">Membrane</location>
        <topology evidence="1">Multi-pass membrane protein</topology>
    </subcellularLocation>
</comment>
<dbReference type="GO" id="GO:0016020">
    <property type="term" value="C:membrane"/>
    <property type="evidence" value="ECO:0007669"/>
    <property type="project" value="UniProtKB-SubCell"/>
</dbReference>
<keyword evidence="8" id="KW-0012">Acyltransferase</keyword>